<gene>
    <name evidence="2" type="ORF">GCM10023313_30760</name>
</gene>
<evidence type="ECO:0000259" key="1">
    <source>
        <dbReference type="Pfam" id="PF12867"/>
    </source>
</evidence>
<reference evidence="3" key="1">
    <citation type="journal article" date="2019" name="Int. J. Syst. Evol. Microbiol.">
        <title>The Global Catalogue of Microorganisms (GCM) 10K type strain sequencing project: providing services to taxonomists for standard genome sequencing and annotation.</title>
        <authorList>
            <consortium name="The Broad Institute Genomics Platform"/>
            <consortium name="The Broad Institute Genome Sequencing Center for Infectious Disease"/>
            <person name="Wu L."/>
            <person name="Ma J."/>
        </authorList>
    </citation>
    <scope>NUCLEOTIDE SEQUENCE [LARGE SCALE GENOMIC DNA]</scope>
    <source>
        <strain evidence="3">JCM 18283</strain>
    </source>
</reference>
<feature type="domain" description="DinB-like" evidence="1">
    <location>
        <begin position="31"/>
        <end position="163"/>
    </location>
</feature>
<dbReference type="InterPro" id="IPR024775">
    <property type="entry name" value="DinB-like"/>
</dbReference>
<name>A0ABP9G1G0_9SPHI</name>
<dbReference type="EMBL" id="BAABJI010000002">
    <property type="protein sequence ID" value="GAA4924239.1"/>
    <property type="molecule type" value="Genomic_DNA"/>
</dbReference>
<dbReference type="InterPro" id="IPR034660">
    <property type="entry name" value="DinB/YfiT-like"/>
</dbReference>
<organism evidence="2 3">
    <name type="scientific">Mucilaginibacter defluvii</name>
    <dbReference type="NCBI Taxonomy" id="1196019"/>
    <lineage>
        <taxon>Bacteria</taxon>
        <taxon>Pseudomonadati</taxon>
        <taxon>Bacteroidota</taxon>
        <taxon>Sphingobacteriia</taxon>
        <taxon>Sphingobacteriales</taxon>
        <taxon>Sphingobacteriaceae</taxon>
        <taxon>Mucilaginibacter</taxon>
    </lineage>
</organism>
<dbReference type="SUPFAM" id="SSF109854">
    <property type="entry name" value="DinB/YfiT-like putative metalloenzymes"/>
    <property type="match status" value="1"/>
</dbReference>
<evidence type="ECO:0000313" key="3">
    <source>
        <dbReference type="Proteomes" id="UP001501436"/>
    </source>
</evidence>
<accession>A0ABP9G1G0</accession>
<keyword evidence="3" id="KW-1185">Reference proteome</keyword>
<sequence>MISKPQPEEYAPQPGGYINLIRDNENVLAILEAQKEVIHQLFCNLDDERAMYAYADGKWTLKQVLGHIIDTERVFGFRAFCFARGQRELPGFEQDEYVENAGFNARNIQDLANEFKAVREANLYFFRSVTDEQQTRHGIASGNLITVRALVYATAGHVRYHVNLLKERYNLG</sequence>
<dbReference type="RefSeq" id="WP_345332219.1">
    <property type="nucleotide sequence ID" value="NZ_BAABJI010000002.1"/>
</dbReference>
<evidence type="ECO:0000313" key="2">
    <source>
        <dbReference type="EMBL" id="GAA4924239.1"/>
    </source>
</evidence>
<protein>
    <submittedName>
        <fullName evidence="2">DinB family protein</fullName>
    </submittedName>
</protein>
<proteinExistence type="predicted"/>
<dbReference type="Proteomes" id="UP001501436">
    <property type="component" value="Unassembled WGS sequence"/>
</dbReference>
<dbReference type="Gene3D" id="1.20.120.450">
    <property type="entry name" value="dinb family like domain"/>
    <property type="match status" value="1"/>
</dbReference>
<dbReference type="Pfam" id="PF12867">
    <property type="entry name" value="DinB_2"/>
    <property type="match status" value="1"/>
</dbReference>
<comment type="caution">
    <text evidence="2">The sequence shown here is derived from an EMBL/GenBank/DDBJ whole genome shotgun (WGS) entry which is preliminary data.</text>
</comment>